<proteinExistence type="predicted"/>
<feature type="transmembrane region" description="Helical" evidence="1">
    <location>
        <begin position="49"/>
        <end position="69"/>
    </location>
</feature>
<evidence type="ECO:0000259" key="2">
    <source>
        <dbReference type="Pfam" id="PF18893"/>
    </source>
</evidence>
<protein>
    <recommendedName>
        <fullName evidence="2">DUF5652 domain-containing protein</fullName>
    </recommendedName>
</protein>
<reference evidence="3 4" key="1">
    <citation type="journal article" date="2016" name="Nat. Commun.">
        <title>Thousands of microbial genomes shed light on interconnected biogeochemical processes in an aquifer system.</title>
        <authorList>
            <person name="Anantharaman K."/>
            <person name="Brown C.T."/>
            <person name="Hug L.A."/>
            <person name="Sharon I."/>
            <person name="Castelle C.J."/>
            <person name="Probst A.J."/>
            <person name="Thomas B.C."/>
            <person name="Singh A."/>
            <person name="Wilkins M.J."/>
            <person name="Karaoz U."/>
            <person name="Brodie E.L."/>
            <person name="Williams K.H."/>
            <person name="Hubbard S.S."/>
            <person name="Banfield J.F."/>
        </authorList>
    </citation>
    <scope>NUCLEOTIDE SEQUENCE [LARGE SCALE GENOMIC DNA]</scope>
</reference>
<dbReference type="AlphaFoldDB" id="A0A1F6CIR3"/>
<dbReference type="InterPro" id="IPR043712">
    <property type="entry name" value="DUF5652"/>
</dbReference>
<keyword evidence="1" id="KW-0812">Transmembrane</keyword>
<feature type="domain" description="DUF5652" evidence="2">
    <location>
        <begin position="19"/>
        <end position="76"/>
    </location>
</feature>
<sequence length="87" mass="9807">MENFSPLYSPFPPELLLAFIPLVIAVVLWTVVLKGFALWHAARGSQKGWFIALLIVNTLGLLELVYLIWFRPIRNSQATAINSSPRV</sequence>
<dbReference type="STRING" id="1798481.A2678_03635"/>
<name>A0A1F6CIR3_9BACT</name>
<dbReference type="Pfam" id="PF18893">
    <property type="entry name" value="DUF5652"/>
    <property type="match status" value="1"/>
</dbReference>
<evidence type="ECO:0000313" key="3">
    <source>
        <dbReference type="EMBL" id="OGG48752.1"/>
    </source>
</evidence>
<evidence type="ECO:0000313" key="4">
    <source>
        <dbReference type="Proteomes" id="UP000178815"/>
    </source>
</evidence>
<gene>
    <name evidence="3" type="ORF">A2678_03635</name>
</gene>
<organism evidence="3 4">
    <name type="scientific">Candidatus Kaiserbacteria bacterium RIFCSPHIGHO2_01_FULL_53_31</name>
    <dbReference type="NCBI Taxonomy" id="1798481"/>
    <lineage>
        <taxon>Bacteria</taxon>
        <taxon>Candidatus Kaiseribacteriota</taxon>
    </lineage>
</organism>
<keyword evidence="1" id="KW-0472">Membrane</keyword>
<dbReference type="Proteomes" id="UP000178815">
    <property type="component" value="Unassembled WGS sequence"/>
</dbReference>
<evidence type="ECO:0000256" key="1">
    <source>
        <dbReference type="SAM" id="Phobius"/>
    </source>
</evidence>
<dbReference type="EMBL" id="MFKU01000009">
    <property type="protein sequence ID" value="OGG48752.1"/>
    <property type="molecule type" value="Genomic_DNA"/>
</dbReference>
<accession>A0A1F6CIR3</accession>
<feature type="transmembrane region" description="Helical" evidence="1">
    <location>
        <begin position="15"/>
        <end position="37"/>
    </location>
</feature>
<comment type="caution">
    <text evidence="3">The sequence shown here is derived from an EMBL/GenBank/DDBJ whole genome shotgun (WGS) entry which is preliminary data.</text>
</comment>
<keyword evidence="1" id="KW-1133">Transmembrane helix</keyword>